<dbReference type="GO" id="GO:0006310">
    <property type="term" value="P:DNA recombination"/>
    <property type="evidence" value="ECO:0007669"/>
    <property type="project" value="UniProtKB-KW"/>
</dbReference>
<keyword evidence="3" id="KW-0175">Coiled coil</keyword>
<dbReference type="PANTHER" id="PTHR30349">
    <property type="entry name" value="PHAGE INTEGRASE-RELATED"/>
    <property type="match status" value="1"/>
</dbReference>
<comment type="caution">
    <text evidence="5">The sequence shown here is derived from an EMBL/GenBank/DDBJ whole genome shotgun (WGS) entry which is preliminary data.</text>
</comment>
<sequence>MTDFNATEIPDDEDSLDAKLIAEFELDRQDAALSELADLIHESNVAPGSNIGLAKKLELDPTGSFSVSDYARYSDPVWPFENANNTFPNRVKFDRTQEGSNTLKRAIIFHLIPDFSPFNAIRSYSTTRSKGYAYRVLEKYVFQANKLNATPAHIQIISTPMLLAALDEAKNSQASSDYRELYFFIRFWGALSAQKLIPPELCLQADLRKIDTKERQRDIVAHFTGLMQTWVPYSESDLEKLMDYSLFWLEEAIPHVLAAKRHIEENSYQKIAGYSIGRAQELPTFEKLFNVEIKGKKVLGYAKRIATHKRSPQYNYTWIADYGITLDHIRNAIFIMLALVTGMRKSELSRVKFGHVYTDENGVFWITVTRTKTSKDPIYKGETQALPLPEFVGSKIREFEELRSIEPFKREGFLFQANQSVKPLNKATPAIINTLIIQLKSQINVDRIHCHRFRKTIAEILINRDERNIDLIRFLFGHHSYTMSMKYIARNPYLVRSVAQALEENFTHEFHEIVSAVRDGAYSGETANRLASQIAERPADFSGKQLKTSILVYVTHLITSGEPIFINRTAMGTYCVSAEHFTIENLPPCLKGKTLIDENLMPDPSNCQIECRHAVVVEKAKQSIQDNIVFYKALLSNATGGISKSVKTSLLKRIEAHESHLENLNNSKQSKQRLISLMEASA</sequence>
<dbReference type="RefSeq" id="WP_081235224.1">
    <property type="nucleotide sequence ID" value="NZ_LUKJ01000003.1"/>
</dbReference>
<dbReference type="Pfam" id="PF00589">
    <property type="entry name" value="Phage_integrase"/>
    <property type="match status" value="1"/>
</dbReference>
<keyword evidence="2" id="KW-0233">DNA recombination</keyword>
<feature type="domain" description="Tyr recombinase" evidence="4">
    <location>
        <begin position="310"/>
        <end position="507"/>
    </location>
</feature>
<evidence type="ECO:0000259" key="4">
    <source>
        <dbReference type="PROSITE" id="PS51898"/>
    </source>
</evidence>
<dbReference type="PROSITE" id="PS51898">
    <property type="entry name" value="TYR_RECOMBINASE"/>
    <property type="match status" value="1"/>
</dbReference>
<evidence type="ECO:0000256" key="3">
    <source>
        <dbReference type="SAM" id="Coils"/>
    </source>
</evidence>
<proteinExistence type="predicted"/>
<protein>
    <recommendedName>
        <fullName evidence="4">Tyr recombinase domain-containing protein</fullName>
    </recommendedName>
</protein>
<dbReference type="SUPFAM" id="SSF56349">
    <property type="entry name" value="DNA breaking-rejoining enzymes"/>
    <property type="match status" value="1"/>
</dbReference>
<dbReference type="Proteomes" id="UP000076489">
    <property type="component" value="Unassembled WGS sequence"/>
</dbReference>
<evidence type="ECO:0000313" key="6">
    <source>
        <dbReference type="Proteomes" id="UP000076489"/>
    </source>
</evidence>
<gene>
    <name evidence="5" type="ORF">A1D17_06840</name>
</gene>
<dbReference type="EMBL" id="LUKJ01000003">
    <property type="protein sequence ID" value="KZN15891.1"/>
    <property type="molecule type" value="Genomic_DNA"/>
</dbReference>
<feature type="coiled-coil region" evidence="3">
    <location>
        <begin position="647"/>
        <end position="674"/>
    </location>
</feature>
<keyword evidence="1" id="KW-0229">DNA integration</keyword>
<accession>A0A166MLX1</accession>
<evidence type="ECO:0000256" key="2">
    <source>
        <dbReference type="ARBA" id="ARBA00023172"/>
    </source>
</evidence>
<dbReference type="InterPro" id="IPR011010">
    <property type="entry name" value="DNA_brk_join_enz"/>
</dbReference>
<dbReference type="InterPro" id="IPR050090">
    <property type="entry name" value="Tyrosine_recombinase_XerCD"/>
</dbReference>
<reference evidence="5 6" key="2">
    <citation type="journal article" date="2018" name="Nature">
        <title>Mutant phenotypes for thousands of bacterial genes of unknown function.</title>
        <authorList>
            <person name="Price M.N."/>
            <person name="Wetmore K.M."/>
            <person name="Waters R.J."/>
            <person name="Callaghan M."/>
            <person name="Ray J."/>
            <person name="Liu H."/>
            <person name="Kuehl J.V."/>
            <person name="Melnyk R.A."/>
            <person name="Lamson J.S."/>
            <person name="Suh Y."/>
            <person name="Carlson H.K."/>
            <person name="Esquivel Z."/>
            <person name="Sadeeshkumar H."/>
            <person name="Chakraborty R."/>
            <person name="Zane G.M."/>
            <person name="Rubin B.E."/>
            <person name="Wall J.D."/>
            <person name="Visel A."/>
            <person name="Bristow J."/>
            <person name="Blow M.J."/>
            <person name="Arkin A.P."/>
            <person name="Deutschbauer A.M."/>
        </authorList>
    </citation>
    <scope>NUCLEOTIDE SEQUENCE [LARGE SCALE GENOMIC DNA]</scope>
    <source>
        <strain evidence="5 6">FW300-N1B4</strain>
    </source>
</reference>
<name>A0A166MLX1_PSEFL</name>
<evidence type="ECO:0000256" key="1">
    <source>
        <dbReference type="ARBA" id="ARBA00022908"/>
    </source>
</evidence>
<dbReference type="GO" id="GO:0015074">
    <property type="term" value="P:DNA integration"/>
    <property type="evidence" value="ECO:0007669"/>
    <property type="project" value="UniProtKB-KW"/>
</dbReference>
<organism evidence="5 6">
    <name type="scientific">Pseudomonas fluorescens</name>
    <dbReference type="NCBI Taxonomy" id="294"/>
    <lineage>
        <taxon>Bacteria</taxon>
        <taxon>Pseudomonadati</taxon>
        <taxon>Pseudomonadota</taxon>
        <taxon>Gammaproteobacteria</taxon>
        <taxon>Pseudomonadales</taxon>
        <taxon>Pseudomonadaceae</taxon>
        <taxon>Pseudomonas</taxon>
    </lineage>
</organism>
<evidence type="ECO:0000313" key="5">
    <source>
        <dbReference type="EMBL" id="KZN15891.1"/>
    </source>
</evidence>
<dbReference type="AlphaFoldDB" id="A0A166MLX1"/>
<dbReference type="OrthoDB" id="8767990at2"/>
<dbReference type="GO" id="GO:0003677">
    <property type="term" value="F:DNA binding"/>
    <property type="evidence" value="ECO:0007669"/>
    <property type="project" value="InterPro"/>
</dbReference>
<dbReference type="PANTHER" id="PTHR30349:SF82">
    <property type="entry name" value="INTEGRASE_RECOMBINASE YOEC-RELATED"/>
    <property type="match status" value="1"/>
</dbReference>
<dbReference type="Gene3D" id="1.10.443.10">
    <property type="entry name" value="Intergrase catalytic core"/>
    <property type="match status" value="1"/>
</dbReference>
<dbReference type="InterPro" id="IPR013762">
    <property type="entry name" value="Integrase-like_cat_sf"/>
</dbReference>
<reference evidence="6" key="1">
    <citation type="submission" date="2016-03" db="EMBL/GenBank/DDBJ databases">
        <authorList>
            <person name="Ray J."/>
            <person name="Price M."/>
            <person name="Deutschbauer A."/>
        </authorList>
    </citation>
    <scope>NUCLEOTIDE SEQUENCE [LARGE SCALE GENOMIC DNA]</scope>
    <source>
        <strain evidence="6">FW300-N1B4</strain>
    </source>
</reference>
<dbReference type="InterPro" id="IPR002104">
    <property type="entry name" value="Integrase_catalytic"/>
</dbReference>